<proteinExistence type="inferred from homology"/>
<evidence type="ECO:0000313" key="11">
    <source>
        <dbReference type="Proteomes" id="UP000322181"/>
    </source>
</evidence>
<dbReference type="InterPro" id="IPR032466">
    <property type="entry name" value="Metal_Hydrolase"/>
</dbReference>
<dbReference type="Gene3D" id="2.30.40.10">
    <property type="entry name" value="Urease, subunit C, domain 1"/>
    <property type="match status" value="1"/>
</dbReference>
<dbReference type="SUPFAM" id="SSF51556">
    <property type="entry name" value="Metallo-dependent hydrolases"/>
    <property type="match status" value="1"/>
</dbReference>
<evidence type="ECO:0000259" key="9">
    <source>
        <dbReference type="Pfam" id="PF01979"/>
    </source>
</evidence>
<reference evidence="10 11" key="1">
    <citation type="submission" date="2019-09" db="EMBL/GenBank/DDBJ databases">
        <title>Draft genome sequence of various Type strains from the CCUG.</title>
        <authorList>
            <person name="Pineiro-Iglesias B."/>
            <person name="Tunovic T."/>
            <person name="Unosson C."/>
            <person name="Inganas E."/>
            <person name="Ohlen M."/>
            <person name="Cardew S."/>
            <person name="Jensie-Markopoulos S."/>
            <person name="Salva-Serra F."/>
            <person name="Jaen-Luchoro D."/>
            <person name="Karlsson R."/>
            <person name="Svensson-Stadler L."/>
            <person name="Chun J."/>
            <person name="Moore E."/>
        </authorList>
    </citation>
    <scope>NUCLEOTIDE SEQUENCE [LARGE SCALE GENOMIC DNA]</scope>
    <source>
        <strain evidence="10 11">CCUG 53682T</strain>
    </source>
</reference>
<dbReference type="Pfam" id="PF01979">
    <property type="entry name" value="Amidohydro_1"/>
    <property type="match status" value="1"/>
</dbReference>
<protein>
    <submittedName>
        <fullName evidence="10">Amidohydrolase family protein</fullName>
    </submittedName>
</protein>
<dbReference type="Gene3D" id="3.20.20.140">
    <property type="entry name" value="Metal-dependent hydrolases"/>
    <property type="match status" value="1"/>
</dbReference>
<dbReference type="EMBL" id="VXKB01000001">
    <property type="protein sequence ID" value="KAA8717212.1"/>
    <property type="molecule type" value="Genomic_DNA"/>
</dbReference>
<feature type="binding site" evidence="7">
    <location>
        <position position="139"/>
    </location>
    <ligand>
        <name>substrate</name>
    </ligand>
</feature>
<dbReference type="AlphaFoldDB" id="A0A5M9RAH8"/>
<feature type="domain" description="Amidohydrolase-related" evidence="9">
    <location>
        <begin position="45"/>
        <end position="370"/>
    </location>
</feature>
<organism evidence="10 11">
    <name type="scientific">Morganella psychrotolerans</name>
    <dbReference type="NCBI Taxonomy" id="368603"/>
    <lineage>
        <taxon>Bacteria</taxon>
        <taxon>Pseudomonadati</taxon>
        <taxon>Pseudomonadota</taxon>
        <taxon>Gammaproteobacteria</taxon>
        <taxon>Enterobacterales</taxon>
        <taxon>Morganellaceae</taxon>
        <taxon>Morganella</taxon>
    </lineage>
</organism>
<keyword evidence="4 5" id="KW-0119">Carbohydrate metabolism</keyword>
<dbReference type="InterPro" id="IPR003764">
    <property type="entry name" value="GlcNAc_6-P_deAcase"/>
</dbReference>
<dbReference type="PIRSF" id="PIRSF038994">
    <property type="entry name" value="NagA"/>
    <property type="match status" value="1"/>
</dbReference>
<dbReference type="GO" id="GO:0006046">
    <property type="term" value="P:N-acetylglucosamine catabolic process"/>
    <property type="evidence" value="ECO:0007669"/>
    <property type="project" value="TreeGrafter"/>
</dbReference>
<evidence type="ECO:0000256" key="4">
    <source>
        <dbReference type="ARBA" id="ARBA00023277"/>
    </source>
</evidence>
<dbReference type="InterPro" id="IPR011059">
    <property type="entry name" value="Metal-dep_hydrolase_composite"/>
</dbReference>
<feature type="binding site" evidence="8">
    <location>
        <position position="126"/>
    </location>
    <ligand>
        <name>Zn(2+)</name>
        <dbReference type="ChEBI" id="CHEBI:29105"/>
    </ligand>
</feature>
<feature type="binding site" evidence="7">
    <location>
        <position position="227"/>
    </location>
    <ligand>
        <name>substrate</name>
    </ligand>
</feature>
<accession>A0A5M9RAH8</accession>
<evidence type="ECO:0000256" key="8">
    <source>
        <dbReference type="PIRSR" id="PIRSR038994-3"/>
    </source>
</evidence>
<dbReference type="InterPro" id="IPR006680">
    <property type="entry name" value="Amidohydro-rel"/>
</dbReference>
<dbReference type="OrthoDB" id="9776488at2"/>
<dbReference type="Proteomes" id="UP000322181">
    <property type="component" value="Unassembled WGS sequence"/>
</dbReference>
<evidence type="ECO:0000256" key="2">
    <source>
        <dbReference type="ARBA" id="ARBA00022723"/>
    </source>
</evidence>
<evidence type="ECO:0000256" key="3">
    <source>
        <dbReference type="ARBA" id="ARBA00022801"/>
    </source>
</evidence>
<keyword evidence="3 5" id="KW-0378">Hydrolase</keyword>
<dbReference type="RefSeq" id="WP_082970579.1">
    <property type="nucleotide sequence ID" value="NZ_BAAAFS010000001.1"/>
</dbReference>
<evidence type="ECO:0000256" key="7">
    <source>
        <dbReference type="PIRSR" id="PIRSR038994-2"/>
    </source>
</evidence>
<comment type="caution">
    <text evidence="10">The sequence shown here is derived from an EMBL/GenBank/DDBJ whole genome shotgun (WGS) entry which is preliminary data.</text>
</comment>
<dbReference type="PANTHER" id="PTHR11113">
    <property type="entry name" value="N-ACETYLGLUCOSAMINE-6-PHOSPHATE DEACETYLASE"/>
    <property type="match status" value="1"/>
</dbReference>
<dbReference type="GO" id="GO:0008448">
    <property type="term" value="F:N-acetylglucosamine-6-phosphate deacetylase activity"/>
    <property type="evidence" value="ECO:0007669"/>
    <property type="project" value="InterPro"/>
</dbReference>
<dbReference type="PANTHER" id="PTHR11113:SF14">
    <property type="entry name" value="N-ACETYLGLUCOSAMINE-6-PHOSPHATE DEACETYLASE"/>
    <property type="match status" value="1"/>
</dbReference>
<name>A0A5M9RAH8_9GAMM</name>
<feature type="binding site" evidence="7">
    <location>
        <begin position="310"/>
        <end position="312"/>
    </location>
    <ligand>
        <name>substrate</name>
    </ligand>
</feature>
<feature type="binding site" evidence="8">
    <location>
        <position position="216"/>
    </location>
    <ligand>
        <name>Zn(2+)</name>
        <dbReference type="ChEBI" id="CHEBI:29105"/>
    </ligand>
</feature>
<evidence type="ECO:0000256" key="5">
    <source>
        <dbReference type="PIRNR" id="PIRNR038994"/>
    </source>
</evidence>
<comment type="similarity">
    <text evidence="1 5">Belongs to the metallo-dependent hydrolases superfamily. NagA family.</text>
</comment>
<comment type="cofactor">
    <cofactor evidence="8">
        <name>a divalent metal cation</name>
        <dbReference type="ChEBI" id="CHEBI:60240"/>
    </cofactor>
    <text evidence="8">Binds 1 divalent metal cation per subunit.</text>
</comment>
<feature type="binding site" evidence="8">
    <location>
        <position position="195"/>
    </location>
    <ligand>
        <name>Zn(2+)</name>
        <dbReference type="ChEBI" id="CHEBI:29105"/>
    </ligand>
</feature>
<dbReference type="GO" id="GO:0046872">
    <property type="term" value="F:metal ion binding"/>
    <property type="evidence" value="ECO:0007669"/>
    <property type="project" value="UniProtKB-KW"/>
</dbReference>
<feature type="binding site" evidence="7">
    <location>
        <begin position="219"/>
        <end position="220"/>
    </location>
    <ligand>
        <name>substrate</name>
    </ligand>
</feature>
<evidence type="ECO:0000256" key="6">
    <source>
        <dbReference type="PIRSR" id="PIRSR038994-1"/>
    </source>
</evidence>
<evidence type="ECO:0000256" key="1">
    <source>
        <dbReference type="ARBA" id="ARBA00010716"/>
    </source>
</evidence>
<sequence length="388" mass="41509">MLNSTEKRIEGKTLKGDAIVITMANGHIDSISPLNTAHSDDLPFVAAGLVDLQVNGYAGTDYNTLPLHQDDVRHSYGMLYQKGVTSLCPTIITNSDDGISSLMADFAGFCAADPQIRASTAGIHLEGPFISPVSGPRGAHDKACVQDCDAEKVKKWHTLSRGLLRILTLSPEREDGLAETIGFCVQNGIRVSIGHTIATPAQIRLATELGATMSTHLGNGCGLHMHRHNNPIWAQLAEDDLWCGIIADGFHLPPALIRVFMRAKQGKILLTSDTTAFGGMAPGCYHTHIGGDVVLTEQGRLHLAANEELLAGSAQSVLECINFLIRSGLCDAAQAWKYASEHPARFLGLSGKGALSAGKQADIVVLDSQDSTLRVLETYLHGEAVYRA</sequence>
<keyword evidence="2 8" id="KW-0479">Metal-binding</keyword>
<evidence type="ECO:0000313" key="10">
    <source>
        <dbReference type="EMBL" id="KAA8717212.1"/>
    </source>
</evidence>
<gene>
    <name evidence="10" type="ORF">F4V73_04940</name>
</gene>
<feature type="binding site" evidence="7">
    <location>
        <position position="251"/>
    </location>
    <ligand>
        <name>substrate</name>
    </ligand>
</feature>
<dbReference type="SUPFAM" id="SSF51338">
    <property type="entry name" value="Composite domain of metallo-dependent hydrolases"/>
    <property type="match status" value="1"/>
</dbReference>
<feature type="active site" description="Proton donor/acceptor" evidence="6">
    <location>
        <position position="273"/>
    </location>
</feature>